<protein>
    <submittedName>
        <fullName evidence="7">DMT family transporter</fullName>
    </submittedName>
</protein>
<evidence type="ECO:0000256" key="2">
    <source>
        <dbReference type="ARBA" id="ARBA00022692"/>
    </source>
</evidence>
<accession>A0A9X1WAT0</accession>
<dbReference type="InterPro" id="IPR037185">
    <property type="entry name" value="EmrE-like"/>
</dbReference>
<name>A0A9X1WAT0_9VIBR</name>
<dbReference type="PANTHER" id="PTHR32322:SF9">
    <property type="entry name" value="AMINO-ACID METABOLITE EFFLUX PUMP-RELATED"/>
    <property type="match status" value="1"/>
</dbReference>
<evidence type="ECO:0000256" key="3">
    <source>
        <dbReference type="ARBA" id="ARBA00022989"/>
    </source>
</evidence>
<dbReference type="GO" id="GO:0016020">
    <property type="term" value="C:membrane"/>
    <property type="evidence" value="ECO:0007669"/>
    <property type="project" value="UniProtKB-SubCell"/>
</dbReference>
<keyword evidence="8" id="KW-1185">Reference proteome</keyword>
<comment type="subcellular location">
    <subcellularLocation>
        <location evidence="1">Membrane</location>
        <topology evidence="1">Multi-pass membrane protein</topology>
    </subcellularLocation>
</comment>
<evidence type="ECO:0000256" key="1">
    <source>
        <dbReference type="ARBA" id="ARBA00004141"/>
    </source>
</evidence>
<feature type="transmembrane region" description="Helical" evidence="5">
    <location>
        <begin position="230"/>
        <end position="252"/>
    </location>
</feature>
<feature type="transmembrane region" description="Helical" evidence="5">
    <location>
        <begin position="118"/>
        <end position="138"/>
    </location>
</feature>
<evidence type="ECO:0000256" key="4">
    <source>
        <dbReference type="ARBA" id="ARBA00023136"/>
    </source>
</evidence>
<feature type="domain" description="EamA" evidence="6">
    <location>
        <begin position="148"/>
        <end position="275"/>
    </location>
</feature>
<evidence type="ECO:0000313" key="8">
    <source>
        <dbReference type="Proteomes" id="UP001139488"/>
    </source>
</evidence>
<reference evidence="7" key="1">
    <citation type="submission" date="2021-11" db="EMBL/GenBank/DDBJ databases">
        <title>Vibrio ZSDE26 sp. nov. and Vibrio ZSDZ34 sp. nov., isolated from coastal seawater in Qingdao.</title>
        <authorList>
            <person name="Zhang P."/>
        </authorList>
    </citation>
    <scope>NUCLEOTIDE SEQUENCE</scope>
    <source>
        <strain evidence="7">ZSDZ34</strain>
    </source>
</reference>
<keyword evidence="2 5" id="KW-0812">Transmembrane</keyword>
<dbReference type="SUPFAM" id="SSF103481">
    <property type="entry name" value="Multidrug resistance efflux transporter EmrE"/>
    <property type="match status" value="2"/>
</dbReference>
<dbReference type="Proteomes" id="UP001139488">
    <property type="component" value="Unassembled WGS sequence"/>
</dbReference>
<dbReference type="AlphaFoldDB" id="A0A9X1WAT0"/>
<feature type="transmembrane region" description="Helical" evidence="5">
    <location>
        <begin position="175"/>
        <end position="193"/>
    </location>
</feature>
<keyword evidence="4 5" id="KW-0472">Membrane</keyword>
<gene>
    <name evidence="7" type="ORF">LNL84_08660</name>
</gene>
<dbReference type="InterPro" id="IPR000620">
    <property type="entry name" value="EamA_dom"/>
</dbReference>
<proteinExistence type="predicted"/>
<sequence>MPTILITALAMLAFAANSLLGRAALLDDVMDPASFTYLRLISGAITLVVIHFLSRGKTNELINARFIAFSGIALFVYALCFSYAYTNIEAGMGALLLFGAVQLSMIGFYLVQGNKLFRWEWLGIAVASSGFVLLLLPSADSPNILASSLMILSGVSWAIFTLLGKHASSARVGITQGFVGAGIIAMLASPWMFTYSSISFNGVMLALTSGVITSALGYVIWYYAVAKLTVLQASISQLSVPVIALWLGSLWLGESVSIFLILVSAMILGGIALVFLTKPR</sequence>
<feature type="transmembrane region" description="Helical" evidence="5">
    <location>
        <begin position="91"/>
        <end position="111"/>
    </location>
</feature>
<feature type="domain" description="EamA" evidence="6">
    <location>
        <begin position="3"/>
        <end position="135"/>
    </location>
</feature>
<dbReference type="RefSeq" id="WP_244356826.1">
    <property type="nucleotide sequence ID" value="NZ_JAJNNZ010000005.1"/>
</dbReference>
<feature type="transmembrane region" description="Helical" evidence="5">
    <location>
        <begin position="199"/>
        <end position="223"/>
    </location>
</feature>
<feature type="transmembrane region" description="Helical" evidence="5">
    <location>
        <begin position="66"/>
        <end position="85"/>
    </location>
</feature>
<dbReference type="InterPro" id="IPR050638">
    <property type="entry name" value="AA-Vitamin_Transporters"/>
</dbReference>
<feature type="transmembrane region" description="Helical" evidence="5">
    <location>
        <begin position="144"/>
        <end position="163"/>
    </location>
</feature>
<feature type="transmembrane region" description="Helical" evidence="5">
    <location>
        <begin position="33"/>
        <end position="54"/>
    </location>
</feature>
<organism evidence="7 8">
    <name type="scientific">Vibrio gelatinilyticus</name>
    <dbReference type="NCBI Taxonomy" id="2893468"/>
    <lineage>
        <taxon>Bacteria</taxon>
        <taxon>Pseudomonadati</taxon>
        <taxon>Pseudomonadota</taxon>
        <taxon>Gammaproteobacteria</taxon>
        <taxon>Vibrionales</taxon>
        <taxon>Vibrionaceae</taxon>
        <taxon>Vibrio</taxon>
    </lineage>
</organism>
<evidence type="ECO:0000256" key="5">
    <source>
        <dbReference type="SAM" id="Phobius"/>
    </source>
</evidence>
<keyword evidence="3 5" id="KW-1133">Transmembrane helix</keyword>
<evidence type="ECO:0000259" key="6">
    <source>
        <dbReference type="Pfam" id="PF00892"/>
    </source>
</evidence>
<comment type="caution">
    <text evidence="7">The sequence shown here is derived from an EMBL/GenBank/DDBJ whole genome shotgun (WGS) entry which is preliminary data.</text>
</comment>
<dbReference type="EMBL" id="JAJNNZ010000005">
    <property type="protein sequence ID" value="MCJ2376906.1"/>
    <property type="molecule type" value="Genomic_DNA"/>
</dbReference>
<dbReference type="PANTHER" id="PTHR32322">
    <property type="entry name" value="INNER MEMBRANE TRANSPORTER"/>
    <property type="match status" value="1"/>
</dbReference>
<evidence type="ECO:0000313" key="7">
    <source>
        <dbReference type="EMBL" id="MCJ2376906.1"/>
    </source>
</evidence>
<feature type="transmembrane region" description="Helical" evidence="5">
    <location>
        <begin position="258"/>
        <end position="276"/>
    </location>
</feature>
<dbReference type="Pfam" id="PF00892">
    <property type="entry name" value="EamA"/>
    <property type="match status" value="2"/>
</dbReference>